<dbReference type="PROSITE" id="PS50005">
    <property type="entry name" value="TPR"/>
    <property type="match status" value="1"/>
</dbReference>
<dbReference type="SUPFAM" id="SSF48452">
    <property type="entry name" value="TPR-like"/>
    <property type="match status" value="1"/>
</dbReference>
<protein>
    <submittedName>
        <fullName evidence="3">Flp pilus assembly protein TadD, contains TPR repeats</fullName>
    </submittedName>
</protein>
<evidence type="ECO:0000256" key="1">
    <source>
        <dbReference type="PROSITE-ProRule" id="PRU00339"/>
    </source>
</evidence>
<keyword evidence="4" id="KW-1185">Reference proteome</keyword>
<name>A0A0K6II56_9GAMM</name>
<organism evidence="3 4">
    <name type="scientific">Marinomonas fungiae</name>
    <dbReference type="NCBI Taxonomy" id="1137284"/>
    <lineage>
        <taxon>Bacteria</taxon>
        <taxon>Pseudomonadati</taxon>
        <taxon>Pseudomonadota</taxon>
        <taxon>Gammaproteobacteria</taxon>
        <taxon>Oceanospirillales</taxon>
        <taxon>Oceanospirillaceae</taxon>
        <taxon>Marinomonas</taxon>
    </lineage>
</organism>
<dbReference type="InterPro" id="IPR019734">
    <property type="entry name" value="TPR_rpt"/>
</dbReference>
<feature type="compositionally biased region" description="Polar residues" evidence="2">
    <location>
        <begin position="310"/>
        <end position="325"/>
    </location>
</feature>
<keyword evidence="1" id="KW-0802">TPR repeat</keyword>
<dbReference type="OrthoDB" id="6260771at2"/>
<dbReference type="Gene3D" id="1.25.40.10">
    <property type="entry name" value="Tetratricopeptide repeat domain"/>
    <property type="match status" value="1"/>
</dbReference>
<evidence type="ECO:0000313" key="4">
    <source>
        <dbReference type="Proteomes" id="UP000182769"/>
    </source>
</evidence>
<accession>A0A0K6II56</accession>
<dbReference type="STRING" id="1137284.GCA_001418205_00593"/>
<dbReference type="AlphaFoldDB" id="A0A0K6II56"/>
<evidence type="ECO:0000313" key="3">
    <source>
        <dbReference type="EMBL" id="CUB02751.1"/>
    </source>
</evidence>
<reference evidence="4" key="1">
    <citation type="submission" date="2015-08" db="EMBL/GenBank/DDBJ databases">
        <authorList>
            <person name="Varghese N."/>
        </authorList>
    </citation>
    <scope>NUCLEOTIDE SEQUENCE [LARGE SCALE GENOMIC DNA]</scope>
    <source>
        <strain evidence="4">JCM 18476</strain>
    </source>
</reference>
<dbReference type="RefSeq" id="WP_055461724.1">
    <property type="nucleotide sequence ID" value="NZ_CYHG01000002.1"/>
</dbReference>
<dbReference type="EMBL" id="CYHG01000002">
    <property type="protein sequence ID" value="CUB02751.1"/>
    <property type="molecule type" value="Genomic_DNA"/>
</dbReference>
<dbReference type="Pfam" id="PF13174">
    <property type="entry name" value="TPR_6"/>
    <property type="match status" value="1"/>
</dbReference>
<dbReference type="Proteomes" id="UP000182769">
    <property type="component" value="Unassembled WGS sequence"/>
</dbReference>
<evidence type="ECO:0000256" key="2">
    <source>
        <dbReference type="SAM" id="MobiDB-lite"/>
    </source>
</evidence>
<feature type="repeat" description="TPR" evidence="1">
    <location>
        <begin position="94"/>
        <end position="127"/>
    </location>
</feature>
<dbReference type="PROSITE" id="PS51257">
    <property type="entry name" value="PROKAR_LIPOPROTEIN"/>
    <property type="match status" value="1"/>
</dbReference>
<feature type="region of interest" description="Disordered" evidence="2">
    <location>
        <begin position="286"/>
        <end position="325"/>
    </location>
</feature>
<proteinExistence type="predicted"/>
<gene>
    <name evidence="3" type="ORF">Ga0061065_10288</name>
</gene>
<sequence>MAKLWLITISTLLLTGCAVGPNSTGSLDDTRANEVFLEQSNNYPRLVEHYKEQLKQKDSLSTRVKLAQVYIDLNDNESALFTLASVIAHPKADGEAFYLQGVAQYRLGKLQQALRSLEVSVQKSPDDARSINMLGVTQAELGMLNVARQSFNRARELMYDDVVVKNNLALLDMIEGDFKQAAERLMPIYINTPSKVDAKLKANLAIIVSKLGSFESLKSLYGDKYSETQLFDIFQSLRASEPATRVSDTALAIKSKDLPLATESKLVIKTASSSYQEEGSLPTLADEIPLQSNSPNKLLKDMKGVPQDLGSLTENSPSSQTKARSTALNQEMILAPSSIESPSPEVPSSVFLSQVKPMSKDVSNSNSVLLDEKEVLGVERHYSRSSLNIGGESLKTSNMPQEIAASTSSSDVSNNANITDKQGFANDILGVDRTFGVATHVDNANSIRADQPQEQQAFQGVDSPLASSLEVPQKKQPDAVKKWNFVPLSSYDLKGEGGLNIPLAQFRHHGNLIDITLDSDATVIAVE</sequence>
<dbReference type="InterPro" id="IPR011990">
    <property type="entry name" value="TPR-like_helical_dom_sf"/>
</dbReference>